<organism evidence="7 9">
    <name type="scientific">Thermoproteota archaeon</name>
    <dbReference type="NCBI Taxonomy" id="2056631"/>
    <lineage>
        <taxon>Archaea</taxon>
        <taxon>Thermoproteota</taxon>
    </lineage>
</organism>
<dbReference type="PANTHER" id="PTHR33514:SF13">
    <property type="entry name" value="PROTEIN ABCI12, CHLOROPLASTIC"/>
    <property type="match status" value="1"/>
</dbReference>
<dbReference type="AlphaFoldDB" id="A0A523BET6"/>
<evidence type="ECO:0000256" key="5">
    <source>
        <dbReference type="SAM" id="Phobius"/>
    </source>
</evidence>
<keyword evidence="2 5" id="KW-0812">Transmembrane</keyword>
<feature type="transmembrane region" description="Helical" evidence="5">
    <location>
        <begin position="26"/>
        <end position="59"/>
    </location>
</feature>
<dbReference type="CDD" id="cd16914">
    <property type="entry name" value="EcfT"/>
    <property type="match status" value="1"/>
</dbReference>
<protein>
    <submittedName>
        <fullName evidence="6">Energy-coupling factor transporter transmembrane protein EcfT</fullName>
    </submittedName>
</protein>
<evidence type="ECO:0000256" key="4">
    <source>
        <dbReference type="ARBA" id="ARBA00023136"/>
    </source>
</evidence>
<dbReference type="Proteomes" id="UP000316080">
    <property type="component" value="Unassembled WGS sequence"/>
</dbReference>
<gene>
    <name evidence="7" type="ORF">DSO09_02425</name>
    <name evidence="6" type="ORF">EF809_03480</name>
</gene>
<dbReference type="EMBL" id="QNVI01000029">
    <property type="protein sequence ID" value="TDA39342.1"/>
    <property type="molecule type" value="Genomic_DNA"/>
</dbReference>
<evidence type="ECO:0000313" key="9">
    <source>
        <dbReference type="Proteomes" id="UP000317265"/>
    </source>
</evidence>
<keyword evidence="4 5" id="KW-0472">Membrane</keyword>
<comment type="caution">
    <text evidence="7">The sequence shown here is derived from an EMBL/GenBank/DDBJ whole genome shotgun (WGS) entry which is preliminary data.</text>
</comment>
<dbReference type="Proteomes" id="UP000317265">
    <property type="component" value="Unassembled WGS sequence"/>
</dbReference>
<evidence type="ECO:0000313" key="6">
    <source>
        <dbReference type="EMBL" id="RZN56144.1"/>
    </source>
</evidence>
<dbReference type="EMBL" id="RXIH01000029">
    <property type="protein sequence ID" value="RZN56144.1"/>
    <property type="molecule type" value="Genomic_DNA"/>
</dbReference>
<dbReference type="Pfam" id="PF02361">
    <property type="entry name" value="CbiQ"/>
    <property type="match status" value="1"/>
</dbReference>
<sequence length="242" mass="28104">MSNLMQILKWHKKDTYIHRLDPRTKIIWCLLTIAFSIISLTIETQLIILTMIIIFMVIAKSLTRFIRALWSIFPLILLIAALNYIYLGLYYTIVTSLRLMNILTAFSAFSLSTNPDDLSAALIKFRLPYSFALMLVASIHYSVILNKDFSNIIDAYKARGFEFEGSLIKKIKNYAIILVPLIVCTINRSLKLAEAMEARGFNPKSKRTYYNELSFNKNDFLFLLVSFLFFLSILFIPNMFRF</sequence>
<dbReference type="GO" id="GO:0005886">
    <property type="term" value="C:plasma membrane"/>
    <property type="evidence" value="ECO:0007669"/>
    <property type="project" value="TreeGrafter"/>
</dbReference>
<dbReference type="InterPro" id="IPR003339">
    <property type="entry name" value="ABC/ECF_trnsptr_transmembrane"/>
</dbReference>
<reference evidence="7 9" key="1">
    <citation type="journal article" date="2019" name="Nat. Microbiol.">
        <title>Expanding anaerobic alkane metabolism in the domain of Archaea.</title>
        <authorList>
            <person name="Wang Y."/>
            <person name="Wegener G."/>
            <person name="Hou J."/>
            <person name="Wang F."/>
            <person name="Xiao X."/>
        </authorList>
    </citation>
    <scope>NUCLEOTIDE SEQUENCE [LARGE SCALE GENOMIC DNA]</scope>
    <source>
        <strain evidence="7">WYZ-LMO11</strain>
    </source>
</reference>
<evidence type="ECO:0000256" key="2">
    <source>
        <dbReference type="ARBA" id="ARBA00022692"/>
    </source>
</evidence>
<evidence type="ECO:0000256" key="3">
    <source>
        <dbReference type="ARBA" id="ARBA00022989"/>
    </source>
</evidence>
<accession>A0A523BET6</accession>
<evidence type="ECO:0000256" key="1">
    <source>
        <dbReference type="ARBA" id="ARBA00004141"/>
    </source>
</evidence>
<reference evidence="6 8" key="2">
    <citation type="journal article" date="2019" name="Nat. Microbiol.">
        <title>Wide diversity of methane and short-chain alkane metabolisms in uncultured archaea.</title>
        <authorList>
            <person name="Borrel G."/>
            <person name="Adam P.S."/>
            <person name="McKay L.J."/>
            <person name="Chen L.X."/>
            <person name="Sierra-Garcia I.N."/>
            <person name="Sieber C.M."/>
            <person name="Letourneur Q."/>
            <person name="Ghozlane A."/>
            <person name="Andersen G.L."/>
            <person name="Li W.J."/>
            <person name="Hallam S.J."/>
            <person name="Muyzer G."/>
            <person name="de Oliveira V.M."/>
            <person name="Inskeep W.P."/>
            <person name="Banfield J.F."/>
            <person name="Gribaldo S."/>
        </authorList>
    </citation>
    <scope>NUCLEOTIDE SEQUENCE [LARGE SCALE GENOMIC DNA]</scope>
    <source>
        <strain evidence="6">Verst-YHS</strain>
    </source>
</reference>
<evidence type="ECO:0000313" key="7">
    <source>
        <dbReference type="EMBL" id="TDA39342.1"/>
    </source>
</evidence>
<keyword evidence="3 5" id="KW-1133">Transmembrane helix</keyword>
<proteinExistence type="predicted"/>
<dbReference type="PANTHER" id="PTHR33514">
    <property type="entry name" value="PROTEIN ABCI12, CHLOROPLASTIC"/>
    <property type="match status" value="1"/>
</dbReference>
<feature type="transmembrane region" description="Helical" evidence="5">
    <location>
        <begin position="65"/>
        <end position="82"/>
    </location>
</feature>
<feature type="transmembrane region" description="Helical" evidence="5">
    <location>
        <begin position="220"/>
        <end position="240"/>
    </location>
</feature>
<name>A0A523BET6_9CREN</name>
<comment type="subcellular location">
    <subcellularLocation>
        <location evidence="1">Membrane</location>
        <topology evidence="1">Multi-pass membrane protein</topology>
    </subcellularLocation>
</comment>
<evidence type="ECO:0000313" key="8">
    <source>
        <dbReference type="Proteomes" id="UP000316080"/>
    </source>
</evidence>